<feature type="chain" id="PRO_5046103164" evidence="1">
    <location>
        <begin position="28"/>
        <end position="247"/>
    </location>
</feature>
<name>A0ABQ3MFW8_9PSEU</name>
<reference evidence="3" key="1">
    <citation type="journal article" date="2019" name="Int. J. Syst. Evol. Microbiol.">
        <title>The Global Catalogue of Microorganisms (GCM) 10K type strain sequencing project: providing services to taxonomists for standard genome sequencing and annotation.</title>
        <authorList>
            <consortium name="The Broad Institute Genomics Platform"/>
            <consortium name="The Broad Institute Genome Sequencing Center for Infectious Disease"/>
            <person name="Wu L."/>
            <person name="Ma J."/>
        </authorList>
    </citation>
    <scope>NUCLEOTIDE SEQUENCE [LARGE SCALE GENOMIC DNA]</scope>
    <source>
        <strain evidence="3">CGMCC 4.7367</strain>
    </source>
</reference>
<gene>
    <name evidence="2" type="ORF">GCM10017774_40100</name>
</gene>
<sequence length="247" mass="26148">MLRNPISIALGLAALLAALVFPATATAAPKNTFQYGCTLSLDTCREAGVQAGSSPAAVASYLDTAAEEMSAAAFTTQSGYLTNNGANGRFYGWKLKKGVYIPLNYYRCQVVNGQLVNCVLHGEIGVQASFFFSGHQVREIKTTVTNLTPLPLQVQHASVCLPGGFGCTAPVASPVTPMPTNVPNNHFAPSLYLPEVGSYQVAFGWNVIDPPISSAAATPIYGSIIFNCEQLRPDPDPGECYFFASNA</sequence>
<accession>A0ABQ3MFW8</accession>
<evidence type="ECO:0000256" key="1">
    <source>
        <dbReference type="SAM" id="SignalP"/>
    </source>
</evidence>
<comment type="caution">
    <text evidence="2">The sequence shown here is derived from an EMBL/GenBank/DDBJ whole genome shotgun (WGS) entry which is preliminary data.</text>
</comment>
<keyword evidence="1" id="KW-0732">Signal</keyword>
<evidence type="ECO:0000313" key="2">
    <source>
        <dbReference type="EMBL" id="GHH42936.1"/>
    </source>
</evidence>
<keyword evidence="3" id="KW-1185">Reference proteome</keyword>
<dbReference type="Proteomes" id="UP000605568">
    <property type="component" value="Unassembled WGS sequence"/>
</dbReference>
<dbReference type="EMBL" id="BNAR01000005">
    <property type="protein sequence ID" value="GHH42936.1"/>
    <property type="molecule type" value="Genomic_DNA"/>
</dbReference>
<evidence type="ECO:0000313" key="3">
    <source>
        <dbReference type="Proteomes" id="UP000605568"/>
    </source>
</evidence>
<organism evidence="2 3">
    <name type="scientific">Lentzea cavernae</name>
    <dbReference type="NCBI Taxonomy" id="2020703"/>
    <lineage>
        <taxon>Bacteria</taxon>
        <taxon>Bacillati</taxon>
        <taxon>Actinomycetota</taxon>
        <taxon>Actinomycetes</taxon>
        <taxon>Pseudonocardiales</taxon>
        <taxon>Pseudonocardiaceae</taxon>
        <taxon>Lentzea</taxon>
    </lineage>
</organism>
<dbReference type="RefSeq" id="WP_191299546.1">
    <property type="nucleotide sequence ID" value="NZ_BNAR01000005.1"/>
</dbReference>
<proteinExistence type="predicted"/>
<feature type="signal peptide" evidence="1">
    <location>
        <begin position="1"/>
        <end position="27"/>
    </location>
</feature>
<protein>
    <submittedName>
        <fullName evidence="2">Uncharacterized protein</fullName>
    </submittedName>
</protein>